<keyword evidence="1" id="KW-1133">Transmembrane helix</keyword>
<proteinExistence type="predicted"/>
<dbReference type="EMBL" id="JABBWM010000017">
    <property type="protein sequence ID" value="KAG2111526.1"/>
    <property type="molecule type" value="Genomic_DNA"/>
</dbReference>
<protein>
    <submittedName>
        <fullName evidence="2">Uncharacterized protein</fullName>
    </submittedName>
</protein>
<evidence type="ECO:0000313" key="2">
    <source>
        <dbReference type="EMBL" id="KAG2111526.1"/>
    </source>
</evidence>
<name>A0A9P7JVY2_9AGAM</name>
<dbReference type="RefSeq" id="XP_041294745.1">
    <property type="nucleotide sequence ID" value="XM_041444456.1"/>
</dbReference>
<keyword evidence="1" id="KW-0812">Transmembrane</keyword>
<sequence length="95" mass="10685">MSTEPILIRRLCGRMPLPFESFVVSKCADGFGVCYHGLLPFLVEDIEHGALGLFDWVLFVLLMALLLCTGHWERAQSAVAHARQYDRTIMDISST</sequence>
<dbReference type="AlphaFoldDB" id="A0A9P7JVY2"/>
<dbReference type="GeneID" id="64706715"/>
<accession>A0A9P7JVY2</accession>
<dbReference type="Proteomes" id="UP000823399">
    <property type="component" value="Unassembled WGS sequence"/>
</dbReference>
<gene>
    <name evidence="2" type="ORF">F5147DRAFT_90227</name>
</gene>
<evidence type="ECO:0000313" key="3">
    <source>
        <dbReference type="Proteomes" id="UP000823399"/>
    </source>
</evidence>
<organism evidence="2 3">
    <name type="scientific">Suillus discolor</name>
    <dbReference type="NCBI Taxonomy" id="1912936"/>
    <lineage>
        <taxon>Eukaryota</taxon>
        <taxon>Fungi</taxon>
        <taxon>Dikarya</taxon>
        <taxon>Basidiomycota</taxon>
        <taxon>Agaricomycotina</taxon>
        <taxon>Agaricomycetes</taxon>
        <taxon>Agaricomycetidae</taxon>
        <taxon>Boletales</taxon>
        <taxon>Suillineae</taxon>
        <taxon>Suillaceae</taxon>
        <taxon>Suillus</taxon>
    </lineage>
</organism>
<keyword evidence="3" id="KW-1185">Reference proteome</keyword>
<feature type="transmembrane region" description="Helical" evidence="1">
    <location>
        <begin position="49"/>
        <end position="68"/>
    </location>
</feature>
<keyword evidence="1" id="KW-0472">Membrane</keyword>
<comment type="caution">
    <text evidence="2">The sequence shown here is derived from an EMBL/GenBank/DDBJ whole genome shotgun (WGS) entry which is preliminary data.</text>
</comment>
<reference evidence="2" key="1">
    <citation type="journal article" date="2020" name="New Phytol.">
        <title>Comparative genomics reveals dynamic genome evolution in host specialist ectomycorrhizal fungi.</title>
        <authorList>
            <person name="Lofgren L.A."/>
            <person name="Nguyen N.H."/>
            <person name="Vilgalys R."/>
            <person name="Ruytinx J."/>
            <person name="Liao H.L."/>
            <person name="Branco S."/>
            <person name="Kuo A."/>
            <person name="LaButti K."/>
            <person name="Lipzen A."/>
            <person name="Andreopoulos W."/>
            <person name="Pangilinan J."/>
            <person name="Riley R."/>
            <person name="Hundley H."/>
            <person name="Na H."/>
            <person name="Barry K."/>
            <person name="Grigoriev I.V."/>
            <person name="Stajich J.E."/>
            <person name="Kennedy P.G."/>
        </authorList>
    </citation>
    <scope>NUCLEOTIDE SEQUENCE</scope>
    <source>
        <strain evidence="2">FC423</strain>
    </source>
</reference>
<evidence type="ECO:0000256" key="1">
    <source>
        <dbReference type="SAM" id="Phobius"/>
    </source>
</evidence>